<protein>
    <recommendedName>
        <fullName evidence="4">Outer membrane protein assembly factor BamB</fullName>
    </recommendedName>
</protein>
<evidence type="ECO:0000256" key="2">
    <source>
        <dbReference type="ARBA" id="ARBA00023136"/>
    </source>
</evidence>
<comment type="similarity">
    <text evidence="4">Belongs to the BamB family.</text>
</comment>
<evidence type="ECO:0000256" key="1">
    <source>
        <dbReference type="ARBA" id="ARBA00022729"/>
    </source>
</evidence>
<gene>
    <name evidence="4" type="primary">bamB</name>
    <name evidence="7" type="ORF">BECKTUN1418D_GA0071000_10117</name>
    <name evidence="9" type="ORF">BECKTUN1418E_GA0071001_10469</name>
    <name evidence="8" type="ORF">BECKTUN1418F_GA0071002_10479</name>
</gene>
<accession>A0A450ZV27</accession>
<dbReference type="Gene3D" id="2.130.10.10">
    <property type="entry name" value="YVTN repeat-like/Quinoprotein amine dehydrogenase"/>
    <property type="match status" value="1"/>
</dbReference>
<keyword evidence="5" id="KW-0812">Transmembrane</keyword>
<dbReference type="InterPro" id="IPR018391">
    <property type="entry name" value="PQQ_b-propeller_rpt"/>
</dbReference>
<dbReference type="AlphaFoldDB" id="A0A450ZV27"/>
<evidence type="ECO:0000256" key="5">
    <source>
        <dbReference type="SAM" id="Phobius"/>
    </source>
</evidence>
<sequence>MQDFYYPRLPLYDIIRRRTIAWFTVMGIIGLLISLSGCGTIGAWGKDDKKTELSPAPLAEFQPQVQIQKLWQRKIGVTNDDPYVKLIPAVRQNRLFIATLEGDVQAYDAQTGKLLWKTNIDIPIRGGPGVGNSTVLVGSNNGDVVALSQDTGETLWEAKVSSEVLAVPREKHGVVIARTVDGKLFGLNQEDGIRRWVYQRSVPILTLRGTSAPVLTEDFAIAGFDSGQLVAISIKDGYVVWETRIALPTGRSDIERMVDIDGELTIIGNAIYVVTFQGQVAAVDVASGGIFWKREMSSHAGLGVHGETLYVTDAQSHLWALNRHNGEPQWHQTGLEHRRLTAPVGFRPMGLGNYVAVGDFEGYLHILNADDGHFMARVRADKEGIAAQPIITRDTDTLYVYGNGGILTAFRIME</sequence>
<dbReference type="EMBL" id="CAADFV010000046">
    <property type="protein sequence ID" value="VFK57613.1"/>
    <property type="molecule type" value="Genomic_DNA"/>
</dbReference>
<dbReference type="EMBL" id="CAADFX010000011">
    <property type="protein sequence ID" value="VFK51774.1"/>
    <property type="molecule type" value="Genomic_DNA"/>
</dbReference>
<keyword evidence="2 4" id="KW-0472">Membrane</keyword>
<evidence type="ECO:0000259" key="6">
    <source>
        <dbReference type="Pfam" id="PF13360"/>
    </source>
</evidence>
<dbReference type="InterPro" id="IPR017687">
    <property type="entry name" value="BamB"/>
</dbReference>
<dbReference type="EMBL" id="CAADFY010000047">
    <property type="protein sequence ID" value="VFK54581.1"/>
    <property type="molecule type" value="Genomic_DNA"/>
</dbReference>
<dbReference type="PANTHER" id="PTHR34512">
    <property type="entry name" value="CELL SURFACE PROTEIN"/>
    <property type="match status" value="1"/>
</dbReference>
<name>A0A450ZV27_9GAMM</name>
<keyword evidence="1 4" id="KW-0732">Signal</keyword>
<dbReference type="InterPro" id="IPR011047">
    <property type="entry name" value="Quinoprotein_ADH-like_sf"/>
</dbReference>
<dbReference type="Pfam" id="PF13360">
    <property type="entry name" value="PQQ_2"/>
    <property type="match status" value="1"/>
</dbReference>
<proteinExistence type="inferred from homology"/>
<dbReference type="SMART" id="SM00564">
    <property type="entry name" value="PQQ"/>
    <property type="match status" value="7"/>
</dbReference>
<comment type="subunit">
    <text evidence="4">Part of the Bam complex.</text>
</comment>
<reference evidence="9" key="1">
    <citation type="submission" date="2019-02" db="EMBL/GenBank/DDBJ databases">
        <authorList>
            <person name="Gruber-Vodicka R. H."/>
            <person name="Seah K. B. B."/>
        </authorList>
    </citation>
    <scope>NUCLEOTIDE SEQUENCE</scope>
    <source>
        <strain evidence="7">BECK_BY1</strain>
        <strain evidence="9">BECK_BY2</strain>
        <strain evidence="8">BECK_BY3</strain>
    </source>
</reference>
<evidence type="ECO:0000313" key="9">
    <source>
        <dbReference type="EMBL" id="VFK57613.1"/>
    </source>
</evidence>
<dbReference type="GO" id="GO:0043165">
    <property type="term" value="P:Gram-negative-bacterium-type cell outer membrane assembly"/>
    <property type="evidence" value="ECO:0007669"/>
    <property type="project" value="UniProtKB-UniRule"/>
</dbReference>
<comment type="subcellular location">
    <subcellularLocation>
        <location evidence="4">Cell outer membrane</location>
    </subcellularLocation>
</comment>
<evidence type="ECO:0000313" key="8">
    <source>
        <dbReference type="EMBL" id="VFK54581.1"/>
    </source>
</evidence>
<dbReference type="HAMAP" id="MF_00923">
    <property type="entry name" value="OM_assembly_BamB"/>
    <property type="match status" value="1"/>
</dbReference>
<evidence type="ECO:0000313" key="7">
    <source>
        <dbReference type="EMBL" id="VFK51774.1"/>
    </source>
</evidence>
<dbReference type="NCBIfam" id="TIGR03300">
    <property type="entry name" value="assembly_YfgL"/>
    <property type="match status" value="1"/>
</dbReference>
<feature type="domain" description="Pyrrolo-quinoline quinone repeat" evidence="6">
    <location>
        <begin position="101"/>
        <end position="332"/>
    </location>
</feature>
<keyword evidence="3 4" id="KW-0998">Cell outer membrane</keyword>
<dbReference type="PANTHER" id="PTHR34512:SF30">
    <property type="entry name" value="OUTER MEMBRANE PROTEIN ASSEMBLY FACTOR BAMB"/>
    <property type="match status" value="1"/>
</dbReference>
<evidence type="ECO:0000256" key="3">
    <source>
        <dbReference type="ARBA" id="ARBA00023237"/>
    </source>
</evidence>
<evidence type="ECO:0000256" key="4">
    <source>
        <dbReference type="HAMAP-Rule" id="MF_00923"/>
    </source>
</evidence>
<keyword evidence="5" id="KW-1133">Transmembrane helix</keyword>
<feature type="transmembrane region" description="Helical" evidence="5">
    <location>
        <begin position="20"/>
        <end position="44"/>
    </location>
</feature>
<organism evidence="9">
    <name type="scientific">Candidatus Kentrum sp. TUN</name>
    <dbReference type="NCBI Taxonomy" id="2126343"/>
    <lineage>
        <taxon>Bacteria</taxon>
        <taxon>Pseudomonadati</taxon>
        <taxon>Pseudomonadota</taxon>
        <taxon>Gammaproteobacteria</taxon>
        <taxon>Candidatus Kentrum</taxon>
    </lineage>
</organism>
<dbReference type="GO" id="GO:0051205">
    <property type="term" value="P:protein insertion into membrane"/>
    <property type="evidence" value="ECO:0007669"/>
    <property type="project" value="UniProtKB-UniRule"/>
</dbReference>
<comment type="function">
    <text evidence="4">Part of the outer membrane protein assembly complex, which is involved in assembly and insertion of beta-barrel proteins into the outer membrane.</text>
</comment>
<dbReference type="SUPFAM" id="SSF50998">
    <property type="entry name" value="Quinoprotein alcohol dehydrogenase-like"/>
    <property type="match status" value="1"/>
</dbReference>
<dbReference type="InterPro" id="IPR015943">
    <property type="entry name" value="WD40/YVTN_repeat-like_dom_sf"/>
</dbReference>
<dbReference type="InterPro" id="IPR002372">
    <property type="entry name" value="PQQ_rpt_dom"/>
</dbReference>
<dbReference type="GO" id="GO:0009279">
    <property type="term" value="C:cell outer membrane"/>
    <property type="evidence" value="ECO:0007669"/>
    <property type="project" value="UniProtKB-SubCell"/>
</dbReference>